<keyword evidence="10" id="KW-1133">Transmembrane helix</keyword>
<keyword evidence="6 9" id="KW-0067">ATP-binding</keyword>
<dbReference type="AlphaFoldDB" id="A0A285LXE9"/>
<reference evidence="12 13" key="1">
    <citation type="submission" date="2017-09" db="EMBL/GenBank/DDBJ databases">
        <authorList>
            <person name="Ehlers B."/>
            <person name="Leendertz F.H."/>
        </authorList>
    </citation>
    <scope>NUCLEOTIDE SEQUENCE [LARGE SCALE GENOMIC DNA]</scope>
    <source>
        <strain evidence="12 13">DSM 45537</strain>
    </source>
</reference>
<dbReference type="SUPFAM" id="SSF56112">
    <property type="entry name" value="Protein kinase-like (PK-like)"/>
    <property type="match status" value="1"/>
</dbReference>
<dbReference type="InterPro" id="IPR000719">
    <property type="entry name" value="Prot_kinase_dom"/>
</dbReference>
<dbReference type="PANTHER" id="PTHR43289">
    <property type="entry name" value="MITOGEN-ACTIVATED PROTEIN KINASE KINASE KINASE 20-RELATED"/>
    <property type="match status" value="1"/>
</dbReference>
<proteinExistence type="predicted"/>
<evidence type="ECO:0000256" key="10">
    <source>
        <dbReference type="SAM" id="Phobius"/>
    </source>
</evidence>
<dbReference type="FunFam" id="3.30.200.20:FF:000035">
    <property type="entry name" value="Serine/threonine protein kinase Stk1"/>
    <property type="match status" value="1"/>
</dbReference>
<organism evidence="12 13">
    <name type="scientific">Nocardia amikacinitolerans</name>
    <dbReference type="NCBI Taxonomy" id="756689"/>
    <lineage>
        <taxon>Bacteria</taxon>
        <taxon>Bacillati</taxon>
        <taxon>Actinomycetota</taxon>
        <taxon>Actinomycetes</taxon>
        <taxon>Mycobacteriales</taxon>
        <taxon>Nocardiaceae</taxon>
        <taxon>Nocardia</taxon>
    </lineage>
</organism>
<evidence type="ECO:0000259" key="11">
    <source>
        <dbReference type="PROSITE" id="PS50011"/>
    </source>
</evidence>
<keyword evidence="4 9" id="KW-0547">Nucleotide-binding</keyword>
<keyword evidence="10" id="KW-0472">Membrane</keyword>
<evidence type="ECO:0000256" key="1">
    <source>
        <dbReference type="ARBA" id="ARBA00012513"/>
    </source>
</evidence>
<dbReference type="PROSITE" id="PS00107">
    <property type="entry name" value="PROTEIN_KINASE_ATP"/>
    <property type="match status" value="1"/>
</dbReference>
<gene>
    <name evidence="12" type="ORF">SAMN04244553_4971</name>
</gene>
<keyword evidence="2 12" id="KW-0723">Serine/threonine-protein kinase</keyword>
<evidence type="ECO:0000313" key="12">
    <source>
        <dbReference type="EMBL" id="SNY88011.1"/>
    </source>
</evidence>
<dbReference type="PANTHER" id="PTHR43289:SF6">
    <property type="entry name" value="SERINE_THREONINE-PROTEIN KINASE NEKL-3"/>
    <property type="match status" value="1"/>
</dbReference>
<comment type="catalytic activity">
    <reaction evidence="7">
        <text>L-threonyl-[protein] + ATP = O-phospho-L-threonyl-[protein] + ADP + H(+)</text>
        <dbReference type="Rhea" id="RHEA:46608"/>
        <dbReference type="Rhea" id="RHEA-COMP:11060"/>
        <dbReference type="Rhea" id="RHEA-COMP:11605"/>
        <dbReference type="ChEBI" id="CHEBI:15378"/>
        <dbReference type="ChEBI" id="CHEBI:30013"/>
        <dbReference type="ChEBI" id="CHEBI:30616"/>
        <dbReference type="ChEBI" id="CHEBI:61977"/>
        <dbReference type="ChEBI" id="CHEBI:456216"/>
        <dbReference type="EC" id="2.7.11.1"/>
    </reaction>
</comment>
<evidence type="ECO:0000256" key="8">
    <source>
        <dbReference type="ARBA" id="ARBA00048679"/>
    </source>
</evidence>
<evidence type="ECO:0000256" key="7">
    <source>
        <dbReference type="ARBA" id="ARBA00047899"/>
    </source>
</evidence>
<dbReference type="STRING" id="1379680.GCA_001612615_02881"/>
<dbReference type="EMBL" id="OBEG01000005">
    <property type="protein sequence ID" value="SNY88011.1"/>
    <property type="molecule type" value="Genomic_DNA"/>
</dbReference>
<evidence type="ECO:0000256" key="2">
    <source>
        <dbReference type="ARBA" id="ARBA00022527"/>
    </source>
</evidence>
<dbReference type="PROSITE" id="PS00108">
    <property type="entry name" value="PROTEIN_KINASE_ST"/>
    <property type="match status" value="1"/>
</dbReference>
<feature type="domain" description="Protein kinase" evidence="11">
    <location>
        <begin position="13"/>
        <end position="276"/>
    </location>
</feature>
<keyword evidence="13" id="KW-1185">Reference proteome</keyword>
<dbReference type="InterPro" id="IPR017441">
    <property type="entry name" value="Protein_kinase_ATP_BS"/>
</dbReference>
<dbReference type="GO" id="GO:0004674">
    <property type="term" value="F:protein serine/threonine kinase activity"/>
    <property type="evidence" value="ECO:0007669"/>
    <property type="project" value="UniProtKB-KW"/>
</dbReference>
<keyword evidence="3" id="KW-0808">Transferase</keyword>
<feature type="transmembrane region" description="Helical" evidence="10">
    <location>
        <begin position="358"/>
        <end position="381"/>
    </location>
</feature>
<dbReference type="SMART" id="SM00220">
    <property type="entry name" value="S_TKc"/>
    <property type="match status" value="1"/>
</dbReference>
<keyword evidence="5 12" id="KW-0418">Kinase</keyword>
<name>A0A285LXE9_9NOCA</name>
<evidence type="ECO:0000313" key="13">
    <source>
        <dbReference type="Proteomes" id="UP000219565"/>
    </source>
</evidence>
<comment type="catalytic activity">
    <reaction evidence="8">
        <text>L-seryl-[protein] + ATP = O-phospho-L-seryl-[protein] + ADP + H(+)</text>
        <dbReference type="Rhea" id="RHEA:17989"/>
        <dbReference type="Rhea" id="RHEA-COMP:9863"/>
        <dbReference type="Rhea" id="RHEA-COMP:11604"/>
        <dbReference type="ChEBI" id="CHEBI:15378"/>
        <dbReference type="ChEBI" id="CHEBI:29999"/>
        <dbReference type="ChEBI" id="CHEBI:30616"/>
        <dbReference type="ChEBI" id="CHEBI:83421"/>
        <dbReference type="ChEBI" id="CHEBI:456216"/>
        <dbReference type="EC" id="2.7.11.1"/>
    </reaction>
</comment>
<dbReference type="PROSITE" id="PS50011">
    <property type="entry name" value="PROTEIN_KINASE_DOM"/>
    <property type="match status" value="1"/>
</dbReference>
<accession>A0A285LXE9</accession>
<dbReference type="Gene3D" id="1.10.510.10">
    <property type="entry name" value="Transferase(Phosphotransferase) domain 1"/>
    <property type="match status" value="1"/>
</dbReference>
<dbReference type="Proteomes" id="UP000219565">
    <property type="component" value="Unassembled WGS sequence"/>
</dbReference>
<evidence type="ECO:0000256" key="9">
    <source>
        <dbReference type="PROSITE-ProRule" id="PRU10141"/>
    </source>
</evidence>
<dbReference type="InterPro" id="IPR011009">
    <property type="entry name" value="Kinase-like_dom_sf"/>
</dbReference>
<evidence type="ECO:0000256" key="5">
    <source>
        <dbReference type="ARBA" id="ARBA00022777"/>
    </source>
</evidence>
<dbReference type="Pfam" id="PF00069">
    <property type="entry name" value="Pkinase"/>
    <property type="match status" value="1"/>
</dbReference>
<evidence type="ECO:0000256" key="6">
    <source>
        <dbReference type="ARBA" id="ARBA00022840"/>
    </source>
</evidence>
<dbReference type="InterPro" id="IPR008271">
    <property type="entry name" value="Ser/Thr_kinase_AS"/>
</dbReference>
<keyword evidence="10" id="KW-0812">Transmembrane</keyword>
<feature type="binding site" evidence="9">
    <location>
        <position position="42"/>
    </location>
    <ligand>
        <name>ATP</name>
        <dbReference type="ChEBI" id="CHEBI:30616"/>
    </ligand>
</feature>
<sequence>MTDLRAGEVFAGYEIERVLGKGGMGTVYLAKHPRLPRKTALKLLNAEMFGDNEIRARFEREADLIARLEHPNIVAVYDRGVEDRSLWISMQYIAGTDVATLGAIEPALAVRVITEAAAALDYAHRQGVLHRDIKPANILLGDAEPGQPPRVFLADFGIARLRDEQHGLTQTGTFTATLAFASPEQLTGAPLDHRCDQYSLACTLFALLTGTVPYDSTNPVSVIRSHLSDPPPPISARRHGLPPALDTVLARALAKRPEARYASCGEFAAAVAHALQAGRPATGPQQVGAPVGGGWQPPNQAPLQPIPHGFVAGNGGMAPVNPSYPASPFRPASPHIPAPYGPNVGSRPAGAGRPSGKLIAALGVGLTVLLVGVVGVVSFAAKASDSSPRSWAGLTTVAWPEKEGKIVADFPKLLPGGKGTTATGWRGVWCTFSDGLDHRGFRCLGGDADAANFTLYDYKSAAAVREKLDSFAAEGEGPAAAQWSRKPHAGCASDPLIFLPPPGAMSPITEGDVFTTFPDDPRLSRYLIGIDRQGYNEQQLIDHWWADAPICG</sequence>
<dbReference type="Gene3D" id="3.30.200.20">
    <property type="entry name" value="Phosphorylase Kinase, domain 1"/>
    <property type="match status" value="1"/>
</dbReference>
<protein>
    <recommendedName>
        <fullName evidence="1">non-specific serine/threonine protein kinase</fullName>
        <ecNumber evidence="1">2.7.11.1</ecNumber>
    </recommendedName>
</protein>
<evidence type="ECO:0000256" key="4">
    <source>
        <dbReference type="ARBA" id="ARBA00022741"/>
    </source>
</evidence>
<dbReference type="GO" id="GO:0005524">
    <property type="term" value="F:ATP binding"/>
    <property type="evidence" value="ECO:0007669"/>
    <property type="project" value="UniProtKB-UniRule"/>
</dbReference>
<evidence type="ECO:0000256" key="3">
    <source>
        <dbReference type="ARBA" id="ARBA00022679"/>
    </source>
</evidence>
<dbReference type="EC" id="2.7.11.1" evidence="1"/>
<dbReference type="CDD" id="cd14014">
    <property type="entry name" value="STKc_PknB_like"/>
    <property type="match status" value="1"/>
</dbReference>